<keyword evidence="4" id="KW-1185">Reference proteome</keyword>
<dbReference type="AlphaFoldDB" id="A0A8J3GNI5"/>
<dbReference type="GO" id="GO:0006465">
    <property type="term" value="P:signal peptide processing"/>
    <property type="evidence" value="ECO:0007669"/>
    <property type="project" value="UniProtKB-UniRule"/>
</dbReference>
<comment type="caution">
    <text evidence="3">The sequence shown here is derived from an EMBL/GenBank/DDBJ whole genome shotgun (WGS) entry which is preliminary data.</text>
</comment>
<dbReference type="NCBIfam" id="TIGR02228">
    <property type="entry name" value="sigpep_I_arch"/>
    <property type="match status" value="1"/>
</dbReference>
<evidence type="ECO:0000256" key="2">
    <source>
        <dbReference type="SAM" id="Phobius"/>
    </source>
</evidence>
<dbReference type="EMBL" id="BNAI01000001">
    <property type="protein sequence ID" value="GHF07602.1"/>
    <property type="molecule type" value="Genomic_DNA"/>
</dbReference>
<feature type="transmembrane region" description="Helical" evidence="2">
    <location>
        <begin position="6"/>
        <end position="31"/>
    </location>
</feature>
<proteinExistence type="predicted"/>
<protein>
    <recommendedName>
        <fullName evidence="1">Signal peptidase I</fullName>
        <ecNumber evidence="1">3.4.21.89</ecNumber>
    </recommendedName>
</protein>
<dbReference type="RefSeq" id="WP_191281813.1">
    <property type="nucleotide sequence ID" value="NZ_BNAI01000001.1"/>
</dbReference>
<keyword evidence="2" id="KW-1133">Transmembrane helix</keyword>
<keyword evidence="2" id="KW-0812">Transmembrane</keyword>
<sequence>MSRLEGVAVSGIGVIVATILVGVFGFGLGVVRLASGSMTPTYPTDSLLIVRDVDAGSVVPGDVVTVTRDGAIPITHRVVSSEPGPGGAELVLRGDANDTADPQPYQVQRVGLVLGGIPFGGAALATLQSPVGLGIATVTVALLVLWAWWPRRQPLHLAESR</sequence>
<accession>A0A8J3GNI5</accession>
<dbReference type="Proteomes" id="UP000617531">
    <property type="component" value="Unassembled WGS sequence"/>
</dbReference>
<evidence type="ECO:0000313" key="3">
    <source>
        <dbReference type="EMBL" id="GHF07602.1"/>
    </source>
</evidence>
<feature type="transmembrane region" description="Helical" evidence="2">
    <location>
        <begin position="131"/>
        <end position="149"/>
    </location>
</feature>
<keyword evidence="2" id="KW-0472">Membrane</keyword>
<reference evidence="3" key="2">
    <citation type="submission" date="2020-09" db="EMBL/GenBank/DDBJ databases">
        <authorList>
            <person name="Sun Q."/>
            <person name="Zhou Y."/>
        </authorList>
    </citation>
    <scope>NUCLEOTIDE SEQUENCE</scope>
    <source>
        <strain evidence="3">CGMCC 1.16548</strain>
    </source>
</reference>
<evidence type="ECO:0000313" key="4">
    <source>
        <dbReference type="Proteomes" id="UP000617531"/>
    </source>
</evidence>
<gene>
    <name evidence="3" type="ORF">GCM10011600_05350</name>
</gene>
<dbReference type="GO" id="GO:0004252">
    <property type="term" value="F:serine-type endopeptidase activity"/>
    <property type="evidence" value="ECO:0007669"/>
    <property type="project" value="UniProtKB-UniRule"/>
</dbReference>
<dbReference type="GO" id="GO:0009003">
    <property type="term" value="F:signal peptidase activity"/>
    <property type="evidence" value="ECO:0007669"/>
    <property type="project" value="UniProtKB-EC"/>
</dbReference>
<organism evidence="3 4">
    <name type="scientific">Pseudolysinimonas yzui</name>
    <dbReference type="NCBI Taxonomy" id="2708254"/>
    <lineage>
        <taxon>Bacteria</taxon>
        <taxon>Bacillati</taxon>
        <taxon>Actinomycetota</taxon>
        <taxon>Actinomycetes</taxon>
        <taxon>Micrococcales</taxon>
        <taxon>Microbacteriaceae</taxon>
        <taxon>Pseudolysinimonas</taxon>
    </lineage>
</organism>
<dbReference type="InterPro" id="IPR001733">
    <property type="entry name" value="Peptidase_S26B"/>
</dbReference>
<dbReference type="CDD" id="cd06462">
    <property type="entry name" value="Peptidase_S24_S26"/>
    <property type="match status" value="1"/>
</dbReference>
<dbReference type="GO" id="GO:0016020">
    <property type="term" value="C:membrane"/>
    <property type="evidence" value="ECO:0007669"/>
    <property type="project" value="UniProtKB-UniRule"/>
</dbReference>
<reference evidence="3" key="1">
    <citation type="journal article" date="2014" name="Int. J. Syst. Evol. Microbiol.">
        <title>Complete genome sequence of Corynebacterium casei LMG S-19264T (=DSM 44701T), isolated from a smear-ripened cheese.</title>
        <authorList>
            <consortium name="US DOE Joint Genome Institute (JGI-PGF)"/>
            <person name="Walter F."/>
            <person name="Albersmeier A."/>
            <person name="Kalinowski J."/>
            <person name="Ruckert C."/>
        </authorList>
    </citation>
    <scope>NUCLEOTIDE SEQUENCE</scope>
    <source>
        <strain evidence="3">CGMCC 1.16548</strain>
    </source>
</reference>
<dbReference type="EC" id="3.4.21.89" evidence="1"/>
<name>A0A8J3GNI5_9MICO</name>
<evidence type="ECO:0000256" key="1">
    <source>
        <dbReference type="NCBIfam" id="TIGR02228"/>
    </source>
</evidence>